<evidence type="ECO:0000256" key="2">
    <source>
        <dbReference type="SAM" id="MobiDB-lite"/>
    </source>
</evidence>
<comment type="caution">
    <text evidence="5">The sequence shown here is derived from an EMBL/GenBank/DDBJ whole genome shotgun (WGS) entry which is preliminary data.</text>
</comment>
<dbReference type="Pfam" id="PF23359">
    <property type="entry name" value="Lsr2_DNA-bd"/>
    <property type="match status" value="1"/>
</dbReference>
<dbReference type="InterPro" id="IPR042261">
    <property type="entry name" value="Lsr2-like_dimerization"/>
</dbReference>
<organism evidence="5 6">
    <name type="scientific">Cellulomonas fimi</name>
    <dbReference type="NCBI Taxonomy" id="1708"/>
    <lineage>
        <taxon>Bacteria</taxon>
        <taxon>Bacillati</taxon>
        <taxon>Actinomycetota</taxon>
        <taxon>Actinomycetes</taxon>
        <taxon>Micrococcales</taxon>
        <taxon>Cellulomonadaceae</taxon>
        <taxon>Cellulomonas</taxon>
    </lineage>
</organism>
<feature type="domain" description="Lsr2 DNA-binding" evidence="4">
    <location>
        <begin position="79"/>
        <end position="113"/>
    </location>
</feature>
<keyword evidence="6" id="KW-1185">Reference proteome</keyword>
<evidence type="ECO:0000313" key="6">
    <source>
        <dbReference type="Proteomes" id="UP000562124"/>
    </source>
</evidence>
<keyword evidence="1" id="KW-0238">DNA-binding</keyword>
<evidence type="ECO:0000259" key="3">
    <source>
        <dbReference type="Pfam" id="PF11774"/>
    </source>
</evidence>
<dbReference type="Proteomes" id="UP000562124">
    <property type="component" value="Unassembled WGS sequence"/>
</dbReference>
<evidence type="ECO:0000313" key="5">
    <source>
        <dbReference type="EMBL" id="NMR20339.1"/>
    </source>
</evidence>
<dbReference type="RefSeq" id="WP_169324717.1">
    <property type="nucleotide sequence ID" value="NZ_JABCJJ010000011.1"/>
</dbReference>
<feature type="compositionally biased region" description="Low complexity" evidence="2">
    <location>
        <begin position="59"/>
        <end position="80"/>
    </location>
</feature>
<protein>
    <submittedName>
        <fullName evidence="5">Lsr2 family protein</fullName>
    </submittedName>
</protein>
<dbReference type="Gene3D" id="4.10.320.10">
    <property type="entry name" value="E3-binding domain"/>
    <property type="match status" value="1"/>
</dbReference>
<evidence type="ECO:0000256" key="1">
    <source>
        <dbReference type="ARBA" id="ARBA00023125"/>
    </source>
</evidence>
<dbReference type="Pfam" id="PF11774">
    <property type="entry name" value="Lsr2"/>
    <property type="match status" value="1"/>
</dbReference>
<evidence type="ECO:0000259" key="4">
    <source>
        <dbReference type="Pfam" id="PF23359"/>
    </source>
</evidence>
<gene>
    <name evidence="5" type="ORF">HIR71_08945</name>
</gene>
<dbReference type="Gene3D" id="3.30.60.230">
    <property type="entry name" value="Lsr2, dimerization domain"/>
    <property type="match status" value="1"/>
</dbReference>
<dbReference type="InterPro" id="IPR055370">
    <property type="entry name" value="Lsr2_DNA-bd"/>
</dbReference>
<dbReference type="GO" id="GO:0003677">
    <property type="term" value="F:DNA binding"/>
    <property type="evidence" value="ECO:0007669"/>
    <property type="project" value="UniProtKB-KW"/>
</dbReference>
<sequence>MAQKVQVLLVDDIDGVAADETVTFSLDGVSYEIDLTAAHASELRDSFGRWVGHARKVSGRSGARQARGSGGSARRSSGSSDATAIREWARANGHNVSERGRISADVKAAYEAAH</sequence>
<dbReference type="EMBL" id="JABCJJ010000011">
    <property type="protein sequence ID" value="NMR20339.1"/>
    <property type="molecule type" value="Genomic_DNA"/>
</dbReference>
<dbReference type="InterPro" id="IPR024412">
    <property type="entry name" value="Lsr2_dim_dom"/>
</dbReference>
<proteinExistence type="predicted"/>
<feature type="region of interest" description="Disordered" evidence="2">
    <location>
        <begin position="56"/>
        <end position="100"/>
    </location>
</feature>
<feature type="domain" description="Lsr2 dimerization" evidence="3">
    <location>
        <begin position="1"/>
        <end position="57"/>
    </location>
</feature>
<dbReference type="InterPro" id="IPR036625">
    <property type="entry name" value="E3-bd_dom_sf"/>
</dbReference>
<reference evidence="5 6" key="1">
    <citation type="submission" date="2020-04" db="EMBL/GenBank/DDBJ databases">
        <title>Sequencing and Assembly of C. fimi.</title>
        <authorList>
            <person name="Ramsey A.R."/>
        </authorList>
    </citation>
    <scope>NUCLEOTIDE SEQUENCE [LARGE SCALE GENOMIC DNA]</scope>
    <source>
        <strain evidence="5 6">SB</strain>
    </source>
</reference>
<dbReference type="GO" id="GO:0016746">
    <property type="term" value="F:acyltransferase activity"/>
    <property type="evidence" value="ECO:0007669"/>
    <property type="project" value="InterPro"/>
</dbReference>
<dbReference type="AlphaFoldDB" id="A0A7Y0QHX4"/>
<name>A0A7Y0QHX4_CELFI</name>
<accession>A0A7Y0QHX4</accession>